<sequence>MKAIILSAGQGKRLFPLTENTPKCLLALGSGTTLLSWQLNQLAQAGIKEAVVVTGYQAQHVEQEIDRCRNQLHIRTIYNPDYATSDNLRSVWHAREEMTGDFILLNGDTLFTADVVTTLMANPPQPITVTTARKDRYDSDDMKVKLKDGLLHAIGKTLDLDSVDAESIGMIRFQGEGVAHFRSTVERIVESGKGDAVWYLSVIDTLAKLMDIHITTIPGENWCEVDFPVDLQRARSAITQWAMTGDQGLEAAAS</sequence>
<dbReference type="SUPFAM" id="SSF53448">
    <property type="entry name" value="Nucleotide-diphospho-sugar transferases"/>
    <property type="match status" value="1"/>
</dbReference>
<accession>A0A5A7MVS1</accession>
<evidence type="ECO:0000256" key="1">
    <source>
        <dbReference type="ARBA" id="ARBA00022679"/>
    </source>
</evidence>
<dbReference type="Proteomes" id="UP000325187">
    <property type="component" value="Unassembled WGS sequence"/>
</dbReference>
<proteinExistence type="predicted"/>
<evidence type="ECO:0000259" key="3">
    <source>
        <dbReference type="Pfam" id="PF00483"/>
    </source>
</evidence>
<dbReference type="CDD" id="cd02523">
    <property type="entry name" value="PC_cytidylyltransferase"/>
    <property type="match status" value="1"/>
</dbReference>
<protein>
    <submittedName>
        <fullName evidence="4">Nucleotidyltransferase</fullName>
    </submittedName>
</protein>
<comment type="caution">
    <text evidence="4">The sequence shown here is derived from an EMBL/GenBank/DDBJ whole genome shotgun (WGS) entry which is preliminary data.</text>
</comment>
<dbReference type="GO" id="GO:0016779">
    <property type="term" value="F:nucleotidyltransferase activity"/>
    <property type="evidence" value="ECO:0007669"/>
    <property type="project" value="UniProtKB-KW"/>
</dbReference>
<dbReference type="InterPro" id="IPR029044">
    <property type="entry name" value="Nucleotide-diphossugar_trans"/>
</dbReference>
<dbReference type="RefSeq" id="WP_210432057.1">
    <property type="nucleotide sequence ID" value="NZ_BKCM01000001.1"/>
</dbReference>
<organism evidence="4 5">
    <name type="scientific">Iodidimonas gelatinilytica</name>
    <dbReference type="NCBI Taxonomy" id="1236966"/>
    <lineage>
        <taxon>Bacteria</taxon>
        <taxon>Pseudomonadati</taxon>
        <taxon>Pseudomonadota</taxon>
        <taxon>Alphaproteobacteria</taxon>
        <taxon>Iodidimonadales</taxon>
        <taxon>Iodidimonadaceae</taxon>
        <taxon>Iodidimonas</taxon>
    </lineage>
</organism>
<keyword evidence="1 4" id="KW-0808">Transferase</keyword>
<dbReference type="InterPro" id="IPR050065">
    <property type="entry name" value="GlmU-like"/>
</dbReference>
<reference evidence="4 5" key="1">
    <citation type="submission" date="2019-09" db="EMBL/GenBank/DDBJ databases">
        <title>NBRP : Genome information of microbial organism related human and environment.</title>
        <authorList>
            <person name="Hattori M."/>
            <person name="Oshima K."/>
            <person name="Inaba H."/>
            <person name="Suda W."/>
            <person name="Sakamoto M."/>
            <person name="Iino T."/>
            <person name="Kitahara M."/>
            <person name="Oshida Y."/>
            <person name="Iida T."/>
            <person name="Kudo T."/>
            <person name="Itoh T."/>
            <person name="Ohkuma M."/>
        </authorList>
    </citation>
    <scope>NUCLEOTIDE SEQUENCE [LARGE SCALE GENOMIC DNA]</scope>
    <source>
        <strain evidence="4 5">Mie-1</strain>
    </source>
</reference>
<dbReference type="InterPro" id="IPR005835">
    <property type="entry name" value="NTP_transferase_dom"/>
</dbReference>
<dbReference type="AlphaFoldDB" id="A0A5A7MVS1"/>
<evidence type="ECO:0000313" key="4">
    <source>
        <dbReference type="EMBL" id="GEQ99473.1"/>
    </source>
</evidence>
<evidence type="ECO:0000256" key="2">
    <source>
        <dbReference type="ARBA" id="ARBA00022695"/>
    </source>
</evidence>
<gene>
    <name evidence="4" type="ORF">JCM17845_00970</name>
</gene>
<dbReference type="PANTHER" id="PTHR43584:SF8">
    <property type="entry name" value="N-ACETYLMURAMATE ALPHA-1-PHOSPHATE URIDYLYLTRANSFERASE"/>
    <property type="match status" value="1"/>
</dbReference>
<keyword evidence="5" id="KW-1185">Reference proteome</keyword>
<dbReference type="Pfam" id="PF00483">
    <property type="entry name" value="NTP_transferase"/>
    <property type="match status" value="1"/>
</dbReference>
<dbReference type="EMBL" id="BKCM01000001">
    <property type="protein sequence ID" value="GEQ99473.1"/>
    <property type="molecule type" value="Genomic_DNA"/>
</dbReference>
<evidence type="ECO:0000313" key="5">
    <source>
        <dbReference type="Proteomes" id="UP000325187"/>
    </source>
</evidence>
<keyword evidence="2" id="KW-0548">Nucleotidyltransferase</keyword>
<dbReference type="Gene3D" id="3.90.550.10">
    <property type="entry name" value="Spore Coat Polysaccharide Biosynthesis Protein SpsA, Chain A"/>
    <property type="match status" value="1"/>
</dbReference>
<feature type="domain" description="Nucleotidyl transferase" evidence="3">
    <location>
        <begin position="2"/>
        <end position="119"/>
    </location>
</feature>
<dbReference type="PANTHER" id="PTHR43584">
    <property type="entry name" value="NUCLEOTIDYL TRANSFERASE"/>
    <property type="match status" value="1"/>
</dbReference>
<name>A0A5A7MVS1_9PROT</name>